<gene>
    <name evidence="1" type="ORF">CGOC_LOCUS8973</name>
</gene>
<keyword evidence="2" id="KW-1185">Reference proteome</keyword>
<dbReference type="Proteomes" id="UP000271889">
    <property type="component" value="Unassembled WGS sequence"/>
</dbReference>
<sequence>MSEVTLQPSSDNVIFASTKHILPRNWEFLTCDDPCIPLPFGVCVGKTLSSPGHQGFIVLRIFNSSPSSVTLHKNKLISNSEFVGSQMYWPPVFSVDQNAQNHVIPSYKEAAHYIPAEVSLKFCHLFPRTKLRILPLNASKLIIQFSATTNTFIPEYILKHSGAFVGNDGRYTGSITHQINFVPHAKFPQQKFYRAPLEKRREIERLIEEMLRTRLLEPSNSKFASPIVLIKKSSGKD</sequence>
<evidence type="ECO:0000313" key="2">
    <source>
        <dbReference type="Proteomes" id="UP000271889"/>
    </source>
</evidence>
<dbReference type="SUPFAM" id="SSF56672">
    <property type="entry name" value="DNA/RNA polymerases"/>
    <property type="match status" value="1"/>
</dbReference>
<organism evidence="1 2">
    <name type="scientific">Cylicostephanus goldi</name>
    <name type="common">Nematode worm</name>
    <dbReference type="NCBI Taxonomy" id="71465"/>
    <lineage>
        <taxon>Eukaryota</taxon>
        <taxon>Metazoa</taxon>
        <taxon>Ecdysozoa</taxon>
        <taxon>Nematoda</taxon>
        <taxon>Chromadorea</taxon>
        <taxon>Rhabditida</taxon>
        <taxon>Rhabditina</taxon>
        <taxon>Rhabditomorpha</taxon>
        <taxon>Strongyloidea</taxon>
        <taxon>Strongylidae</taxon>
        <taxon>Cylicostephanus</taxon>
    </lineage>
</organism>
<dbReference type="EMBL" id="UYRV01105467">
    <property type="protein sequence ID" value="VDN21192.1"/>
    <property type="molecule type" value="Genomic_DNA"/>
</dbReference>
<proteinExistence type="predicted"/>
<dbReference type="OrthoDB" id="5908021at2759"/>
<dbReference type="AlphaFoldDB" id="A0A3P7PMQ2"/>
<evidence type="ECO:0000313" key="1">
    <source>
        <dbReference type="EMBL" id="VDN21192.1"/>
    </source>
</evidence>
<accession>A0A3P7PMQ2</accession>
<reference evidence="1 2" key="1">
    <citation type="submission" date="2018-11" db="EMBL/GenBank/DDBJ databases">
        <authorList>
            <consortium name="Pathogen Informatics"/>
        </authorList>
    </citation>
    <scope>NUCLEOTIDE SEQUENCE [LARGE SCALE GENOMIC DNA]</scope>
</reference>
<dbReference type="Gene3D" id="3.10.10.10">
    <property type="entry name" value="HIV Type 1 Reverse Transcriptase, subunit A, domain 1"/>
    <property type="match status" value="1"/>
</dbReference>
<protein>
    <submittedName>
        <fullName evidence="1">Uncharacterized protein</fullName>
    </submittedName>
</protein>
<dbReference type="InterPro" id="IPR043502">
    <property type="entry name" value="DNA/RNA_pol_sf"/>
</dbReference>
<name>A0A3P7PMQ2_CYLGO</name>